<dbReference type="PANTHER" id="PTHR37036:SF2">
    <property type="entry name" value="DUF1861 FAMILY PROTEIN"/>
    <property type="match status" value="1"/>
</dbReference>
<reference evidence="1 2" key="1">
    <citation type="journal article" date="2014" name="Genome Announc.">
        <title>Draft genome sequences of the altered schaedler flora, a defined bacterial community from gnotobiotic mice.</title>
        <authorList>
            <person name="Wannemuehler M.J."/>
            <person name="Overstreet A.M."/>
            <person name="Ward D.V."/>
            <person name="Phillips G.J."/>
        </authorList>
    </citation>
    <scope>NUCLEOTIDE SEQUENCE [LARGE SCALE GENOMIC DNA]</scope>
    <source>
        <strain evidence="1 2">ASF492</strain>
    </source>
</reference>
<keyword evidence="2" id="KW-1185">Reference proteome</keyword>
<dbReference type="Pfam" id="PF08950">
    <property type="entry name" value="DUF1861"/>
    <property type="match status" value="1"/>
</dbReference>
<dbReference type="HOGENOM" id="CLU_075484_0_0_9"/>
<gene>
    <name evidence="1" type="ORF">C823_03476</name>
</gene>
<accession>N2AHJ1</accession>
<dbReference type="InterPro" id="IPR015045">
    <property type="entry name" value="MPT-1-like_LmxM"/>
</dbReference>
<dbReference type="InterPro" id="IPR023296">
    <property type="entry name" value="Glyco_hydro_beta-prop_sf"/>
</dbReference>
<name>N2AHJ1_9FIRM</name>
<sequence length="320" mass="36390">MSKESQNNVIRPKSVDELLLEFQGKNFRDNSSLISFKGVVNGKDIYNITAPFESDGRQYIAGRVEARDSEYAEIMFFQQSEDGWTVQKDIPPLPLQDPFVTRIGGELIVGGVEVFDDVENCGKLNYRTVFYKGKSLRDLERFAHGPDRMKDIRLCQLEDKRILVMTRPQGAVGGRGKIGYIIIDHLNQLNIDNIERARVPEGQFLPEEWGGCNELHLLKNGKVGVLCHIAKYDKEENRHYYAAAFCFDTADGSFSPMKIIAIRDNFQEGPSKRDDLKDVIFSGGLVRRDHMADLYCGVSDVQGHMITIRDPFVSFEHEVF</sequence>
<dbReference type="SUPFAM" id="SSF75005">
    <property type="entry name" value="Arabinanase/levansucrase/invertase"/>
    <property type="match status" value="1"/>
</dbReference>
<dbReference type="Gene3D" id="2.115.10.20">
    <property type="entry name" value="Glycosyl hydrolase domain, family 43"/>
    <property type="match status" value="1"/>
</dbReference>
<protein>
    <recommendedName>
        <fullName evidence="3">DUF1861 family protein</fullName>
    </recommendedName>
</protein>
<dbReference type="OrthoDB" id="7544904at2"/>
<dbReference type="eggNOG" id="ENOG502Z7IK">
    <property type="taxonomic scope" value="Bacteria"/>
</dbReference>
<dbReference type="EMBL" id="AQFT01000101">
    <property type="protein sequence ID" value="EMZ23849.1"/>
    <property type="molecule type" value="Genomic_DNA"/>
</dbReference>
<dbReference type="Proteomes" id="UP000012589">
    <property type="component" value="Unassembled WGS sequence"/>
</dbReference>
<dbReference type="STRING" id="1235802.C823_03476"/>
<dbReference type="PATRIC" id="fig|1235802.3.peg.3661"/>
<evidence type="ECO:0000313" key="2">
    <source>
        <dbReference type="Proteomes" id="UP000012589"/>
    </source>
</evidence>
<dbReference type="PANTHER" id="PTHR37036">
    <property type="match status" value="1"/>
</dbReference>
<comment type="caution">
    <text evidence="1">The sequence shown here is derived from an EMBL/GenBank/DDBJ whole genome shotgun (WGS) entry which is preliminary data.</text>
</comment>
<proteinExistence type="predicted"/>
<evidence type="ECO:0000313" key="1">
    <source>
        <dbReference type="EMBL" id="EMZ23849.1"/>
    </source>
</evidence>
<organism evidence="1 2">
    <name type="scientific">Eubacterium plexicaudatum ASF492</name>
    <dbReference type="NCBI Taxonomy" id="1235802"/>
    <lineage>
        <taxon>Bacteria</taxon>
        <taxon>Bacillati</taxon>
        <taxon>Bacillota</taxon>
        <taxon>Clostridia</taxon>
        <taxon>Eubacteriales</taxon>
        <taxon>Eubacteriaceae</taxon>
        <taxon>Eubacterium</taxon>
    </lineage>
</organism>
<dbReference type="AlphaFoldDB" id="N2AHJ1"/>
<evidence type="ECO:0008006" key="3">
    <source>
        <dbReference type="Google" id="ProtNLM"/>
    </source>
</evidence>